<gene>
    <name evidence="1" type="ORF">C2S53_004126</name>
</gene>
<keyword evidence="2" id="KW-1185">Reference proteome</keyword>
<accession>A0AAD4JJB6</accession>
<protein>
    <submittedName>
        <fullName evidence="1">Uncharacterized protein</fullName>
    </submittedName>
</protein>
<sequence length="178" mass="20571">MFFIKLHVDVDFYSELDVEMKNPIPAPHITATRPFRLAGNPNCMAAWLREVFLEKLIPFPLDSCTLIEDGRPGRLVSGKDELLNAVSGFFLARKAELEVGRLKVKKTVVLPEQEFGSWVTWYAGLDRVDPDYEYLCEKRAFGKSRFLSNRDDKSLEHRLEFDGECDYVRVFLDFLDSI</sequence>
<proteinExistence type="predicted"/>
<dbReference type="EMBL" id="SDAM02000049">
    <property type="protein sequence ID" value="KAH6834516.1"/>
    <property type="molecule type" value="Genomic_DNA"/>
</dbReference>
<organism evidence="1 2">
    <name type="scientific">Perilla frutescens var. hirtella</name>
    <name type="common">Perilla citriodora</name>
    <name type="synonym">Perilla setoyensis</name>
    <dbReference type="NCBI Taxonomy" id="608512"/>
    <lineage>
        <taxon>Eukaryota</taxon>
        <taxon>Viridiplantae</taxon>
        <taxon>Streptophyta</taxon>
        <taxon>Embryophyta</taxon>
        <taxon>Tracheophyta</taxon>
        <taxon>Spermatophyta</taxon>
        <taxon>Magnoliopsida</taxon>
        <taxon>eudicotyledons</taxon>
        <taxon>Gunneridae</taxon>
        <taxon>Pentapetalae</taxon>
        <taxon>asterids</taxon>
        <taxon>lamiids</taxon>
        <taxon>Lamiales</taxon>
        <taxon>Lamiaceae</taxon>
        <taxon>Nepetoideae</taxon>
        <taxon>Elsholtzieae</taxon>
        <taxon>Perilla</taxon>
    </lineage>
</organism>
<reference evidence="1 2" key="1">
    <citation type="journal article" date="2021" name="Nat. Commun.">
        <title>Incipient diploidization of the medicinal plant Perilla within 10,000 years.</title>
        <authorList>
            <person name="Zhang Y."/>
            <person name="Shen Q."/>
            <person name="Leng L."/>
            <person name="Zhang D."/>
            <person name="Chen S."/>
            <person name="Shi Y."/>
            <person name="Ning Z."/>
            <person name="Chen S."/>
        </authorList>
    </citation>
    <scope>NUCLEOTIDE SEQUENCE [LARGE SCALE GENOMIC DNA]</scope>
    <source>
        <strain evidence="2">cv. PC099</strain>
    </source>
</reference>
<evidence type="ECO:0000313" key="1">
    <source>
        <dbReference type="EMBL" id="KAH6834516.1"/>
    </source>
</evidence>
<name>A0AAD4JJB6_PERFH</name>
<dbReference type="AlphaFoldDB" id="A0AAD4JJB6"/>
<evidence type="ECO:0000313" key="2">
    <source>
        <dbReference type="Proteomes" id="UP001190926"/>
    </source>
</evidence>
<comment type="caution">
    <text evidence="1">The sequence shown here is derived from an EMBL/GenBank/DDBJ whole genome shotgun (WGS) entry which is preliminary data.</text>
</comment>
<dbReference type="Proteomes" id="UP001190926">
    <property type="component" value="Unassembled WGS sequence"/>
</dbReference>